<organism evidence="3 4">
    <name type="scientific">Phytoactinopolyspora halophila</name>
    <dbReference type="NCBI Taxonomy" id="1981511"/>
    <lineage>
        <taxon>Bacteria</taxon>
        <taxon>Bacillati</taxon>
        <taxon>Actinomycetota</taxon>
        <taxon>Actinomycetes</taxon>
        <taxon>Jiangellales</taxon>
        <taxon>Jiangellaceae</taxon>
        <taxon>Phytoactinopolyspora</taxon>
    </lineage>
</organism>
<dbReference type="Pfam" id="PF01637">
    <property type="entry name" value="ATPase_2"/>
    <property type="match status" value="1"/>
</dbReference>
<dbReference type="InterPro" id="IPR004256">
    <property type="entry name" value="DUF234"/>
</dbReference>
<feature type="domain" description="ATPase" evidence="1">
    <location>
        <begin position="9"/>
        <end position="183"/>
    </location>
</feature>
<dbReference type="GO" id="GO:0005524">
    <property type="term" value="F:ATP binding"/>
    <property type="evidence" value="ECO:0007669"/>
    <property type="project" value="InterPro"/>
</dbReference>
<evidence type="ECO:0000313" key="4">
    <source>
        <dbReference type="Proteomes" id="UP000250462"/>
    </source>
</evidence>
<dbReference type="Gene3D" id="1.10.10.10">
    <property type="entry name" value="Winged helix-like DNA-binding domain superfamily/Winged helix DNA-binding domain"/>
    <property type="match status" value="1"/>
</dbReference>
<reference evidence="3 4" key="1">
    <citation type="submission" date="2018-06" db="EMBL/GenBank/DDBJ databases">
        <title>Phytoactinopolyspora halophila sp. nov., a novel halophilic actinomycete isolated from a saline soil in China.</title>
        <authorList>
            <person name="Tang S.-K."/>
        </authorList>
    </citation>
    <scope>NUCLEOTIDE SEQUENCE [LARGE SCALE GENOMIC DNA]</scope>
    <source>
        <strain evidence="3 4">YIM 96934</strain>
    </source>
</reference>
<dbReference type="RefSeq" id="WP_112258032.1">
    <property type="nucleotide sequence ID" value="NZ_QMIG01000006.1"/>
</dbReference>
<name>A0A329QV07_9ACTN</name>
<gene>
    <name evidence="3" type="ORF">DPM12_09280</name>
</gene>
<dbReference type="SUPFAM" id="SSF52540">
    <property type="entry name" value="P-loop containing nucleoside triphosphate hydrolases"/>
    <property type="match status" value="1"/>
</dbReference>
<dbReference type="AlphaFoldDB" id="A0A329QV07"/>
<evidence type="ECO:0008006" key="5">
    <source>
        <dbReference type="Google" id="ProtNLM"/>
    </source>
</evidence>
<dbReference type="SUPFAM" id="SSF46785">
    <property type="entry name" value="Winged helix' DNA-binding domain"/>
    <property type="match status" value="1"/>
</dbReference>
<dbReference type="InterPro" id="IPR027417">
    <property type="entry name" value="P-loop_NTPase"/>
</dbReference>
<dbReference type="InterPro" id="IPR036390">
    <property type="entry name" value="WH_DNA-bd_sf"/>
</dbReference>
<accession>A0A329QV07</accession>
<feature type="domain" description="DUF234" evidence="2">
    <location>
        <begin position="316"/>
        <end position="406"/>
    </location>
</feature>
<dbReference type="PANTHER" id="PTHR34704">
    <property type="entry name" value="ATPASE"/>
    <property type="match status" value="1"/>
</dbReference>
<dbReference type="OrthoDB" id="9813134at2"/>
<dbReference type="InterPro" id="IPR036388">
    <property type="entry name" value="WH-like_DNA-bd_sf"/>
</dbReference>
<dbReference type="EMBL" id="QMIG01000006">
    <property type="protein sequence ID" value="RAW15429.1"/>
    <property type="molecule type" value="Genomic_DNA"/>
</dbReference>
<dbReference type="InterPro" id="IPR011579">
    <property type="entry name" value="ATPase_dom"/>
</dbReference>
<evidence type="ECO:0000259" key="1">
    <source>
        <dbReference type="Pfam" id="PF01637"/>
    </source>
</evidence>
<proteinExistence type="predicted"/>
<dbReference type="PANTHER" id="PTHR34704:SF1">
    <property type="entry name" value="ATPASE"/>
    <property type="match status" value="1"/>
</dbReference>
<comment type="caution">
    <text evidence="3">The sequence shown here is derived from an EMBL/GenBank/DDBJ whole genome shotgun (WGS) entry which is preliminary data.</text>
</comment>
<evidence type="ECO:0000259" key="2">
    <source>
        <dbReference type="Pfam" id="PF03008"/>
    </source>
</evidence>
<protein>
    <recommendedName>
        <fullName evidence="5">ATP-binding protein</fullName>
    </recommendedName>
</protein>
<dbReference type="Gene3D" id="3.40.50.300">
    <property type="entry name" value="P-loop containing nucleotide triphosphate hydrolases"/>
    <property type="match status" value="1"/>
</dbReference>
<evidence type="ECO:0000313" key="3">
    <source>
        <dbReference type="EMBL" id="RAW15429.1"/>
    </source>
</evidence>
<dbReference type="Pfam" id="PF03008">
    <property type="entry name" value="DUF234"/>
    <property type="match status" value="1"/>
</dbReference>
<dbReference type="Proteomes" id="UP000250462">
    <property type="component" value="Unassembled WGS sequence"/>
</dbReference>
<keyword evidence="4" id="KW-1185">Reference proteome</keyword>
<sequence>MGAIRQSVVDRADELAGLNAALNERPALVVLRGRRRVGKSFLLAQAFANERVLALQADEQDEPAHLDLFAREASRLLPGTPSLALDSWDEALRFVDAQARAEPLCLVLDEFQWLCRAQPALPSIVQRHWDRWQRDNVPIVVALAGSALSFMEGLLEHSSPLYGRATYRPLLEPLDYRQAAKFSSMSDPESLLRRFAVLGGTPQYQVWAGDRPLEEIVSDRILTRGVPLYDDPLHLLREGEAIRSPGSYLSVLWSIARGDTRFNQIANRTGANAAGLAQRLERLIEAGYVEFCVPSDPQAKEKRGIYRIADPYFRFWYRYVFPNRSRLELGRVREVADEIVEDLDNHMGFVFEDCCRTWVAKYAPADILGPFDGIGAWWTRDGQSEVDIAAHRDNRYTFLGSVKWKATVDERVLDQLDEARDQIGPKAARAKLALFARHGFTDRLRERAERDGVALVTASDLFETRTP</sequence>